<protein>
    <submittedName>
        <fullName evidence="1">Uncharacterized protein</fullName>
    </submittedName>
</protein>
<dbReference type="Proteomes" id="UP001163321">
    <property type="component" value="Chromosome 13"/>
</dbReference>
<proteinExistence type="predicted"/>
<evidence type="ECO:0000313" key="2">
    <source>
        <dbReference type="Proteomes" id="UP001163321"/>
    </source>
</evidence>
<accession>A0ACC0WIS4</accession>
<name>A0ACC0WIS4_9STRA</name>
<organism evidence="1 2">
    <name type="scientific">Peronosclerospora sorghi</name>
    <dbReference type="NCBI Taxonomy" id="230839"/>
    <lineage>
        <taxon>Eukaryota</taxon>
        <taxon>Sar</taxon>
        <taxon>Stramenopiles</taxon>
        <taxon>Oomycota</taxon>
        <taxon>Peronosporomycetes</taxon>
        <taxon>Peronosporales</taxon>
        <taxon>Peronosporaceae</taxon>
        <taxon>Peronosclerospora</taxon>
    </lineage>
</organism>
<keyword evidence="2" id="KW-1185">Reference proteome</keyword>
<gene>
    <name evidence="1" type="ORF">PsorP6_012614</name>
</gene>
<reference evidence="1 2" key="1">
    <citation type="journal article" date="2022" name="bioRxiv">
        <title>The genome of the oomycete Peronosclerospora sorghi, a cosmopolitan pathogen of maize and sorghum, is inflated with dispersed pseudogenes.</title>
        <authorList>
            <person name="Fletcher K."/>
            <person name="Martin F."/>
            <person name="Isakeit T."/>
            <person name="Cavanaugh K."/>
            <person name="Magill C."/>
            <person name="Michelmore R."/>
        </authorList>
    </citation>
    <scope>NUCLEOTIDE SEQUENCE [LARGE SCALE GENOMIC DNA]</scope>
    <source>
        <strain evidence="1">P6</strain>
    </source>
</reference>
<comment type="caution">
    <text evidence="1">The sequence shown here is derived from an EMBL/GenBank/DDBJ whole genome shotgun (WGS) entry which is preliminary data.</text>
</comment>
<dbReference type="EMBL" id="CM047592">
    <property type="protein sequence ID" value="KAI9917823.1"/>
    <property type="molecule type" value="Genomic_DNA"/>
</dbReference>
<sequence length="83" mass="9568">MISSFVDTLHMCQTNQRTGEKEDVPYASDIAKKLEETLQKARSSEVTKNFVPISVAERIADLIMEYVRLAIAKCTWFYSCCQW</sequence>
<evidence type="ECO:0000313" key="1">
    <source>
        <dbReference type="EMBL" id="KAI9917823.1"/>
    </source>
</evidence>